<accession>A0A8S1KHU3</accession>
<dbReference type="AlphaFoldDB" id="A0A8S1KHU3"/>
<dbReference type="Proteomes" id="UP000692954">
    <property type="component" value="Unassembled WGS sequence"/>
</dbReference>
<name>A0A8S1KHU3_9CILI</name>
<comment type="caution">
    <text evidence="1">The sequence shown here is derived from an EMBL/GenBank/DDBJ whole genome shotgun (WGS) entry which is preliminary data.</text>
</comment>
<gene>
    <name evidence="1" type="ORF">PSON_ATCC_30995.1.T0060585</name>
</gene>
<reference evidence="1" key="1">
    <citation type="submission" date="2021-01" db="EMBL/GenBank/DDBJ databases">
        <authorList>
            <consortium name="Genoscope - CEA"/>
            <person name="William W."/>
        </authorList>
    </citation>
    <scope>NUCLEOTIDE SEQUENCE</scope>
</reference>
<protein>
    <submittedName>
        <fullName evidence="1">Uncharacterized protein</fullName>
    </submittedName>
</protein>
<sequence length="410" mass="48531">MDFDRKHILLNVFSNLNIDFDQPISENVIYKFLDEKSHGTFDNSITLQLYQQVIQNYQKLTINNFINIYQQTETILEIKVEQKFKTQQSQINTLQEHFLILQNRNNQEQLNKYRIMKIVFYSNSCSCQQTQSINEIQQQVFKLILKMNQTGMVPMNFNILQFISPIENGSEIINEFVKAYQGNKIIDIGQATYAVQQFNSQAYINVEVKLQCIEPYSRILILLGLWIFSKTKYFSELISQLEKQISQLKDDLTDYENPQSNISKQFNFKLSCQLQYLLIKSREKQIDNIVNTEDKTLNKYLVAIMALLITISSLNKCYIRCQVDEINLNYNIYILCYTPDIGIQKIMTEILLFITKLHFSFHFAYLLKQAFEIIPEFQVKKDENELSGFQLQEQQNISRNESLFFYQQQK</sequence>
<dbReference type="EMBL" id="CAJJDN010000006">
    <property type="protein sequence ID" value="CAD8052696.1"/>
    <property type="molecule type" value="Genomic_DNA"/>
</dbReference>
<proteinExistence type="predicted"/>
<evidence type="ECO:0000313" key="1">
    <source>
        <dbReference type="EMBL" id="CAD8052696.1"/>
    </source>
</evidence>
<organism evidence="1 2">
    <name type="scientific">Paramecium sonneborni</name>
    <dbReference type="NCBI Taxonomy" id="65129"/>
    <lineage>
        <taxon>Eukaryota</taxon>
        <taxon>Sar</taxon>
        <taxon>Alveolata</taxon>
        <taxon>Ciliophora</taxon>
        <taxon>Intramacronucleata</taxon>
        <taxon>Oligohymenophorea</taxon>
        <taxon>Peniculida</taxon>
        <taxon>Parameciidae</taxon>
        <taxon>Paramecium</taxon>
    </lineage>
</organism>
<evidence type="ECO:0000313" key="2">
    <source>
        <dbReference type="Proteomes" id="UP000692954"/>
    </source>
</evidence>
<keyword evidence="2" id="KW-1185">Reference proteome</keyword>